<dbReference type="OrthoDB" id="913477at2759"/>
<dbReference type="EMBL" id="BKCP01005627">
    <property type="protein sequence ID" value="GER39283.1"/>
    <property type="molecule type" value="Genomic_DNA"/>
</dbReference>
<evidence type="ECO:0000313" key="1">
    <source>
        <dbReference type="EMBL" id="GER39283.1"/>
    </source>
</evidence>
<keyword evidence="2" id="KW-1185">Reference proteome</keyword>
<dbReference type="Proteomes" id="UP000325081">
    <property type="component" value="Unassembled WGS sequence"/>
</dbReference>
<dbReference type="AlphaFoldDB" id="A0A5A7Q2B9"/>
<proteinExistence type="predicted"/>
<gene>
    <name evidence="1" type="ORF">STAS_15892</name>
</gene>
<reference evidence="2" key="1">
    <citation type="journal article" date="2019" name="Curr. Biol.">
        <title>Genome Sequence of Striga asiatica Provides Insight into the Evolution of Plant Parasitism.</title>
        <authorList>
            <person name="Yoshida S."/>
            <person name="Kim S."/>
            <person name="Wafula E.K."/>
            <person name="Tanskanen J."/>
            <person name="Kim Y.M."/>
            <person name="Honaas L."/>
            <person name="Yang Z."/>
            <person name="Spallek T."/>
            <person name="Conn C.E."/>
            <person name="Ichihashi Y."/>
            <person name="Cheong K."/>
            <person name="Cui S."/>
            <person name="Der J.P."/>
            <person name="Gundlach H."/>
            <person name="Jiao Y."/>
            <person name="Hori C."/>
            <person name="Ishida J.K."/>
            <person name="Kasahara H."/>
            <person name="Kiba T."/>
            <person name="Kim M.S."/>
            <person name="Koo N."/>
            <person name="Laohavisit A."/>
            <person name="Lee Y.H."/>
            <person name="Lumba S."/>
            <person name="McCourt P."/>
            <person name="Mortimer J.C."/>
            <person name="Mutuku J.M."/>
            <person name="Nomura T."/>
            <person name="Sasaki-Sekimoto Y."/>
            <person name="Seto Y."/>
            <person name="Wang Y."/>
            <person name="Wakatake T."/>
            <person name="Sakakibara H."/>
            <person name="Demura T."/>
            <person name="Yamaguchi S."/>
            <person name="Yoneyama K."/>
            <person name="Manabe R.I."/>
            <person name="Nelson D.C."/>
            <person name="Schulman A.H."/>
            <person name="Timko M.P."/>
            <person name="dePamphilis C.W."/>
            <person name="Choi D."/>
            <person name="Shirasu K."/>
        </authorList>
    </citation>
    <scope>NUCLEOTIDE SEQUENCE [LARGE SCALE GENOMIC DNA]</scope>
    <source>
        <strain evidence="2">cv. UVA1</strain>
    </source>
</reference>
<evidence type="ECO:0000313" key="2">
    <source>
        <dbReference type="Proteomes" id="UP000325081"/>
    </source>
</evidence>
<sequence>MKAYLNAELRICSGGCGNRREDAFSPDTLLSRVRWLNFVRGEEIKTDNCLWFDRTSLTDFIVTVHTDNQVERPLRHRFTLEIKKTHVERARLPIPINFWRSYVLTDPSDTFRAILEFEGMTYELQIVQGHGKVLMQNLDAEEFVEATKMVEGSTLCFTLVPYYSVRFETVYLDEDDREEALEFWPLADHYYSNNPEPLWETLKIIFEPLGFDPYLVKRGRDMNVTIASLTKLFATTGPKKDVWQHKEEGEEIEIVAYHVMEMQALFFLNVLSKCRQQPDMKCENGGRHVDQVEAHPDLMDDTGRRWNRQLILECFQPKEADAILQIFGMDPHRPDRLRWMWSKNGNFSIASVYAKLVNQKWSLFDKPEGSTNHTELRSARRRLWKLKVKDKLKHFIWKCINNILPVMCNLSTRNIRVDQFSPISWDGLEDHMDSFKAWWTKLCSLPHTSVSESRIQLSTYLLWWMWKTRNLWVFEQTLRPAKATVEIALSDWSEFVNVCS</sequence>
<accession>A0A5A7Q2B9</accession>
<comment type="caution">
    <text evidence="1">The sequence shown here is derived from an EMBL/GenBank/DDBJ whole genome shotgun (WGS) entry which is preliminary data.</text>
</comment>
<name>A0A5A7Q2B9_STRAF</name>
<organism evidence="1 2">
    <name type="scientific">Striga asiatica</name>
    <name type="common">Asiatic witchweed</name>
    <name type="synonym">Buchnera asiatica</name>
    <dbReference type="NCBI Taxonomy" id="4170"/>
    <lineage>
        <taxon>Eukaryota</taxon>
        <taxon>Viridiplantae</taxon>
        <taxon>Streptophyta</taxon>
        <taxon>Embryophyta</taxon>
        <taxon>Tracheophyta</taxon>
        <taxon>Spermatophyta</taxon>
        <taxon>Magnoliopsida</taxon>
        <taxon>eudicotyledons</taxon>
        <taxon>Gunneridae</taxon>
        <taxon>Pentapetalae</taxon>
        <taxon>asterids</taxon>
        <taxon>lamiids</taxon>
        <taxon>Lamiales</taxon>
        <taxon>Orobanchaceae</taxon>
        <taxon>Buchnereae</taxon>
        <taxon>Striga</taxon>
    </lineage>
</organism>
<protein>
    <submittedName>
        <fullName evidence="1">Ribonuclease H-like superfamily protein</fullName>
    </submittedName>
</protein>